<dbReference type="InterPro" id="IPR005302">
    <property type="entry name" value="MoCF_Sase_C"/>
</dbReference>
<evidence type="ECO:0000313" key="2">
    <source>
        <dbReference type="EMBL" id="TCO83366.1"/>
    </source>
</evidence>
<dbReference type="PROSITE" id="PS51340">
    <property type="entry name" value="MOSC"/>
    <property type="match status" value="1"/>
</dbReference>
<name>A0A4R2LJG7_9GAMM</name>
<reference evidence="2 3" key="1">
    <citation type="submission" date="2019-03" db="EMBL/GenBank/DDBJ databases">
        <title>Genomic Encyclopedia of Type Strains, Phase IV (KMG-IV): sequencing the most valuable type-strain genomes for metagenomic binning, comparative biology and taxonomic classification.</title>
        <authorList>
            <person name="Goeker M."/>
        </authorList>
    </citation>
    <scope>NUCLEOTIDE SEQUENCE [LARGE SCALE GENOMIC DNA]</scope>
    <source>
        <strain evidence="2 3">DSM 25287</strain>
    </source>
</reference>
<dbReference type="Proteomes" id="UP000295765">
    <property type="component" value="Unassembled WGS sequence"/>
</dbReference>
<comment type="caution">
    <text evidence="2">The sequence shown here is derived from an EMBL/GenBank/DDBJ whole genome shotgun (WGS) entry which is preliminary data.</text>
</comment>
<protein>
    <recommendedName>
        <fullName evidence="1">MOSC domain-containing protein</fullName>
    </recommendedName>
</protein>
<dbReference type="Pfam" id="PF03473">
    <property type="entry name" value="MOSC"/>
    <property type="match status" value="1"/>
</dbReference>
<keyword evidence="3" id="KW-1185">Reference proteome</keyword>
<dbReference type="SUPFAM" id="SSF141673">
    <property type="entry name" value="MOSC N-terminal domain-like"/>
    <property type="match status" value="1"/>
</dbReference>
<sequence length="265" mass="28600">MSALRIEALFRYPVKSCRGQPLTVADLDRYGIEDDRRWMVVDAQGRFLTQRQLPRMCLIEPLLAAATLTLVAPGLEPLTVPRGGEGPLREVQVWGDTVRASDAGDDAADWLTEVLDVPARLVELGPGHRRPVDPAYDVGGAEAAFSDGFPLLLIGSASLDGLNARLSAPIGMIRFRPNLVVGGAEAHAEDGWRRLRAGGIELHVVKPCTRCAIPTIDPATGERGREPMATLLKYRRDGAHVIFGQNVIHAGPGRLRVGDAVEVLA</sequence>
<dbReference type="SUPFAM" id="SSF50800">
    <property type="entry name" value="PK beta-barrel domain-like"/>
    <property type="match status" value="1"/>
</dbReference>
<dbReference type="PANTHER" id="PTHR14237:SF19">
    <property type="entry name" value="MITOCHONDRIAL AMIDOXIME REDUCING COMPONENT 1"/>
    <property type="match status" value="1"/>
</dbReference>
<dbReference type="InterPro" id="IPR011037">
    <property type="entry name" value="Pyrv_Knase-like_insert_dom_sf"/>
</dbReference>
<dbReference type="AlphaFoldDB" id="A0A4R2LJG7"/>
<dbReference type="InterPro" id="IPR005303">
    <property type="entry name" value="MOCOS_middle"/>
</dbReference>
<dbReference type="EMBL" id="SLWY01000002">
    <property type="protein sequence ID" value="TCO83366.1"/>
    <property type="molecule type" value="Genomic_DNA"/>
</dbReference>
<evidence type="ECO:0000259" key="1">
    <source>
        <dbReference type="PROSITE" id="PS51340"/>
    </source>
</evidence>
<dbReference type="RefSeq" id="WP_132538239.1">
    <property type="nucleotide sequence ID" value="NZ_SLWY01000002.1"/>
</dbReference>
<dbReference type="PANTHER" id="PTHR14237">
    <property type="entry name" value="MOLYBDOPTERIN COFACTOR SULFURASE MOSC"/>
    <property type="match status" value="1"/>
</dbReference>
<dbReference type="GO" id="GO:0030151">
    <property type="term" value="F:molybdenum ion binding"/>
    <property type="evidence" value="ECO:0007669"/>
    <property type="project" value="InterPro"/>
</dbReference>
<organism evidence="2 3">
    <name type="scientific">Plasticicumulans lactativorans</name>
    <dbReference type="NCBI Taxonomy" id="1133106"/>
    <lineage>
        <taxon>Bacteria</taxon>
        <taxon>Pseudomonadati</taxon>
        <taxon>Pseudomonadota</taxon>
        <taxon>Gammaproteobacteria</taxon>
        <taxon>Candidatus Competibacteraceae</taxon>
        <taxon>Plasticicumulans</taxon>
    </lineage>
</organism>
<dbReference type="GO" id="GO:0030170">
    <property type="term" value="F:pyridoxal phosphate binding"/>
    <property type="evidence" value="ECO:0007669"/>
    <property type="project" value="InterPro"/>
</dbReference>
<accession>A0A4R2LJG7</accession>
<dbReference type="OrthoDB" id="581532at2"/>
<evidence type="ECO:0000313" key="3">
    <source>
        <dbReference type="Proteomes" id="UP000295765"/>
    </source>
</evidence>
<gene>
    <name evidence="2" type="ORF">EV699_10264</name>
</gene>
<proteinExistence type="predicted"/>
<dbReference type="Pfam" id="PF03476">
    <property type="entry name" value="MOSC_N"/>
    <property type="match status" value="1"/>
</dbReference>
<feature type="domain" description="MOSC" evidence="1">
    <location>
        <begin position="116"/>
        <end position="264"/>
    </location>
</feature>
<dbReference type="GO" id="GO:0003824">
    <property type="term" value="F:catalytic activity"/>
    <property type="evidence" value="ECO:0007669"/>
    <property type="project" value="InterPro"/>
</dbReference>